<dbReference type="SUPFAM" id="SSF56300">
    <property type="entry name" value="Metallo-dependent phosphatases"/>
    <property type="match status" value="1"/>
</dbReference>
<reference evidence="2" key="1">
    <citation type="journal article" date="2019" name="Int. J. Syst. Evol. Microbiol.">
        <title>The Global Catalogue of Microorganisms (GCM) 10K type strain sequencing project: providing services to taxonomists for standard genome sequencing and annotation.</title>
        <authorList>
            <consortium name="The Broad Institute Genomics Platform"/>
            <consortium name="The Broad Institute Genome Sequencing Center for Infectious Disease"/>
            <person name="Wu L."/>
            <person name="Ma J."/>
        </authorList>
    </citation>
    <scope>NUCLEOTIDE SEQUENCE [LARGE SCALE GENOMIC DNA]</scope>
    <source>
        <strain evidence="2">CCUG 66188</strain>
    </source>
</reference>
<sequence>MPPLWSFIPVSAEDIVKNTYPDFKFIRHNGELLTVDIYNKLHSQYIEFLMKELQERKGKRVIVSHHAPALQCMADEFKGNRMNCAYYSDLEKLIKLYNPDYWIYRHSHRNTGSIQVGNTTLLCNQLGYIGKSEQLRFNRASCFII</sequence>
<dbReference type="PANTHER" id="PTHR37844">
    <property type="entry name" value="SER/THR PROTEIN PHOSPHATASE SUPERFAMILY (AFU_ORTHOLOGUE AFUA_1G14840)"/>
    <property type="match status" value="1"/>
</dbReference>
<proteinExistence type="predicted"/>
<evidence type="ECO:0000313" key="1">
    <source>
        <dbReference type="EMBL" id="MFC4676329.1"/>
    </source>
</evidence>
<dbReference type="RefSeq" id="WP_380000456.1">
    <property type="nucleotide sequence ID" value="NZ_JBHSGN010000132.1"/>
</dbReference>
<gene>
    <name evidence="1" type="ORF">ACFO6W_21845</name>
</gene>
<protein>
    <recommendedName>
        <fullName evidence="3">Calcineurin-like phosphoesterase domain-containing protein</fullName>
    </recommendedName>
</protein>
<organism evidence="1 2">
    <name type="scientific">Dysgonomonas termitidis</name>
    <dbReference type="NCBI Taxonomy" id="1516126"/>
    <lineage>
        <taxon>Bacteria</taxon>
        <taxon>Pseudomonadati</taxon>
        <taxon>Bacteroidota</taxon>
        <taxon>Bacteroidia</taxon>
        <taxon>Bacteroidales</taxon>
        <taxon>Dysgonomonadaceae</taxon>
        <taxon>Dysgonomonas</taxon>
    </lineage>
</organism>
<dbReference type="InterPro" id="IPR029052">
    <property type="entry name" value="Metallo-depent_PP-like"/>
</dbReference>
<dbReference type="PANTHER" id="PTHR37844:SF1">
    <property type="entry name" value="CALCINEURIN-LIKE PHOSPHOESTERASE DOMAIN-CONTAINING PROTEIN"/>
    <property type="match status" value="1"/>
</dbReference>
<accession>A0ABV9L1F2</accession>
<comment type="caution">
    <text evidence="1">The sequence shown here is derived from an EMBL/GenBank/DDBJ whole genome shotgun (WGS) entry which is preliminary data.</text>
</comment>
<dbReference type="EMBL" id="JBHSGN010000132">
    <property type="protein sequence ID" value="MFC4676329.1"/>
    <property type="molecule type" value="Genomic_DNA"/>
</dbReference>
<dbReference type="Proteomes" id="UP001596023">
    <property type="component" value="Unassembled WGS sequence"/>
</dbReference>
<keyword evidence="2" id="KW-1185">Reference proteome</keyword>
<name>A0ABV9L1F2_9BACT</name>
<evidence type="ECO:0008006" key="3">
    <source>
        <dbReference type="Google" id="ProtNLM"/>
    </source>
</evidence>
<evidence type="ECO:0000313" key="2">
    <source>
        <dbReference type="Proteomes" id="UP001596023"/>
    </source>
</evidence>